<evidence type="ECO:0000256" key="2">
    <source>
        <dbReference type="SAM" id="SignalP"/>
    </source>
</evidence>
<dbReference type="SMART" id="SM00769">
    <property type="entry name" value="WHy"/>
    <property type="match status" value="1"/>
</dbReference>
<name>B1Y4A8_LEPCP</name>
<feature type="region of interest" description="Disordered" evidence="1">
    <location>
        <begin position="140"/>
        <end position="160"/>
    </location>
</feature>
<dbReference type="AlphaFoldDB" id="B1Y4A8"/>
<gene>
    <name evidence="4" type="ordered locus">Lcho_3555</name>
</gene>
<feature type="signal peptide" evidence="2">
    <location>
        <begin position="1"/>
        <end position="17"/>
    </location>
</feature>
<dbReference type="eggNOG" id="COG5608">
    <property type="taxonomic scope" value="Bacteria"/>
</dbReference>
<dbReference type="Pfam" id="PF03168">
    <property type="entry name" value="LEA_2"/>
    <property type="match status" value="1"/>
</dbReference>
<feature type="compositionally biased region" description="Basic and acidic residues" evidence="1">
    <location>
        <begin position="140"/>
        <end position="149"/>
    </location>
</feature>
<dbReference type="EMBL" id="CP001013">
    <property type="protein sequence ID" value="ACB35809.1"/>
    <property type="molecule type" value="Genomic_DNA"/>
</dbReference>
<dbReference type="STRING" id="395495.Lcho_3555"/>
<sequence precursor="true">MQRRALFLLLASALAGCATLTAEREPLKISLAGIEPLAGQGLELRMAVKLRVQNPNDNPVDYTGAALDLEVRGLAFASGVSDASGSVPRFGEVLLTVPVTASGFAMVRQALSLANGDRSKLDFVARGLLASRGAAPERFTARGDFEWPDARPSTAPSTGP</sequence>
<accession>B1Y4A8</accession>
<dbReference type="Gene3D" id="2.60.40.1820">
    <property type="match status" value="1"/>
</dbReference>
<protein>
    <submittedName>
        <fullName evidence="4">Water Stress and Hypersensitive response domain protein</fullName>
    </submittedName>
</protein>
<evidence type="ECO:0000313" key="4">
    <source>
        <dbReference type="EMBL" id="ACB35809.1"/>
    </source>
</evidence>
<dbReference type="InterPro" id="IPR013990">
    <property type="entry name" value="WHy-dom"/>
</dbReference>
<dbReference type="KEGG" id="lch:Lcho_3555"/>
<evidence type="ECO:0000259" key="3">
    <source>
        <dbReference type="SMART" id="SM00769"/>
    </source>
</evidence>
<dbReference type="HOGENOM" id="CLU_120005_0_0_4"/>
<dbReference type="RefSeq" id="WP_012348556.1">
    <property type="nucleotide sequence ID" value="NC_010524.1"/>
</dbReference>
<dbReference type="PROSITE" id="PS51257">
    <property type="entry name" value="PROKAR_LIPOPROTEIN"/>
    <property type="match status" value="1"/>
</dbReference>
<dbReference type="InterPro" id="IPR004864">
    <property type="entry name" value="LEA_2"/>
</dbReference>
<dbReference type="GO" id="GO:0009269">
    <property type="term" value="P:response to desiccation"/>
    <property type="evidence" value="ECO:0007669"/>
    <property type="project" value="InterPro"/>
</dbReference>
<dbReference type="OrthoDB" id="5421820at2"/>
<dbReference type="Proteomes" id="UP000001693">
    <property type="component" value="Chromosome"/>
</dbReference>
<evidence type="ECO:0000313" key="5">
    <source>
        <dbReference type="Proteomes" id="UP000001693"/>
    </source>
</evidence>
<evidence type="ECO:0000256" key="1">
    <source>
        <dbReference type="SAM" id="MobiDB-lite"/>
    </source>
</evidence>
<keyword evidence="2" id="KW-0732">Signal</keyword>
<feature type="domain" description="Water stress and hypersensitive response" evidence="3">
    <location>
        <begin position="29"/>
        <end position="148"/>
    </location>
</feature>
<proteinExistence type="predicted"/>
<reference evidence="4 5" key="1">
    <citation type="submission" date="2008-03" db="EMBL/GenBank/DDBJ databases">
        <title>Complete sequence of Leptothrix cholodnii SP-6.</title>
        <authorList>
            <consortium name="US DOE Joint Genome Institute"/>
            <person name="Copeland A."/>
            <person name="Lucas S."/>
            <person name="Lapidus A."/>
            <person name="Glavina del Rio T."/>
            <person name="Dalin E."/>
            <person name="Tice H."/>
            <person name="Bruce D."/>
            <person name="Goodwin L."/>
            <person name="Pitluck S."/>
            <person name="Chertkov O."/>
            <person name="Brettin T."/>
            <person name="Detter J.C."/>
            <person name="Han C."/>
            <person name="Kuske C.R."/>
            <person name="Schmutz J."/>
            <person name="Larimer F."/>
            <person name="Land M."/>
            <person name="Hauser L."/>
            <person name="Kyrpides N."/>
            <person name="Lykidis A."/>
            <person name="Emerson D."/>
            <person name="Richardson P."/>
        </authorList>
    </citation>
    <scope>NUCLEOTIDE SEQUENCE [LARGE SCALE GENOMIC DNA]</scope>
    <source>
        <strain evidence="5">ATCC 51168 / LMG 8142 / SP-6</strain>
    </source>
</reference>
<feature type="chain" id="PRO_5002772780" evidence="2">
    <location>
        <begin position="18"/>
        <end position="160"/>
    </location>
</feature>
<dbReference type="SUPFAM" id="SSF117070">
    <property type="entry name" value="LEA14-like"/>
    <property type="match status" value="1"/>
</dbReference>
<organism evidence="4 5">
    <name type="scientific">Leptothrix cholodnii (strain ATCC 51168 / LMG 8142 / SP-6)</name>
    <name type="common">Leptothrix discophora (strain SP-6)</name>
    <dbReference type="NCBI Taxonomy" id="395495"/>
    <lineage>
        <taxon>Bacteria</taxon>
        <taxon>Pseudomonadati</taxon>
        <taxon>Pseudomonadota</taxon>
        <taxon>Betaproteobacteria</taxon>
        <taxon>Burkholderiales</taxon>
        <taxon>Sphaerotilaceae</taxon>
        <taxon>Leptothrix</taxon>
    </lineage>
</organism>
<keyword evidence="5" id="KW-1185">Reference proteome</keyword>